<evidence type="ECO:0000256" key="1">
    <source>
        <dbReference type="ARBA" id="ARBA00001182"/>
    </source>
</evidence>
<comment type="similarity">
    <text evidence="3 10">Belongs to the protein disulfide isomerase family.</text>
</comment>
<evidence type="ECO:0000256" key="3">
    <source>
        <dbReference type="ARBA" id="ARBA00006347"/>
    </source>
</evidence>
<proteinExistence type="inferred from homology"/>
<keyword evidence="14" id="KW-1185">Reference proteome</keyword>
<dbReference type="PROSITE" id="PS51352">
    <property type="entry name" value="THIOREDOXIN_2"/>
    <property type="match status" value="2"/>
</dbReference>
<evidence type="ECO:0000256" key="6">
    <source>
        <dbReference type="ARBA" id="ARBA00022737"/>
    </source>
</evidence>
<keyword evidence="9" id="KW-0676">Redox-active center</keyword>
<comment type="catalytic activity">
    <reaction evidence="1">
        <text>Catalyzes the rearrangement of -S-S- bonds in proteins.</text>
        <dbReference type="EC" id="5.3.4.1"/>
    </reaction>
</comment>
<dbReference type="GO" id="GO:0003756">
    <property type="term" value="F:protein disulfide isomerase activity"/>
    <property type="evidence" value="ECO:0007669"/>
    <property type="project" value="UniProtKB-EC"/>
</dbReference>
<feature type="signal peptide" evidence="11">
    <location>
        <begin position="1"/>
        <end position="24"/>
    </location>
</feature>
<evidence type="ECO:0000256" key="10">
    <source>
        <dbReference type="RuleBase" id="RU004208"/>
    </source>
</evidence>
<evidence type="ECO:0000256" key="7">
    <source>
        <dbReference type="ARBA" id="ARBA00023157"/>
    </source>
</evidence>
<dbReference type="CDD" id="cd02961">
    <property type="entry name" value="PDI_a_family"/>
    <property type="match status" value="1"/>
</dbReference>
<evidence type="ECO:0000256" key="2">
    <source>
        <dbReference type="ARBA" id="ARBA00004319"/>
    </source>
</evidence>
<dbReference type="GO" id="GO:0009986">
    <property type="term" value="C:cell surface"/>
    <property type="evidence" value="ECO:0007669"/>
    <property type="project" value="TreeGrafter"/>
</dbReference>
<dbReference type="CDD" id="cd02995">
    <property type="entry name" value="PDI_a_PDI_a'_C"/>
    <property type="match status" value="1"/>
</dbReference>
<dbReference type="InterPro" id="IPR005788">
    <property type="entry name" value="PDI_thioredoxin-like_dom"/>
</dbReference>
<keyword evidence="8" id="KW-0413">Isomerase</keyword>
<dbReference type="AlphaFoldDB" id="A0A671Q2U5"/>
<feature type="domain" description="Thioredoxin" evidence="12">
    <location>
        <begin position="2"/>
        <end position="130"/>
    </location>
</feature>
<organism evidence="13 14">
    <name type="scientific">Sinocyclocheilus anshuiensis</name>
    <dbReference type="NCBI Taxonomy" id="1608454"/>
    <lineage>
        <taxon>Eukaryota</taxon>
        <taxon>Metazoa</taxon>
        <taxon>Chordata</taxon>
        <taxon>Craniata</taxon>
        <taxon>Vertebrata</taxon>
        <taxon>Euteleostomi</taxon>
        <taxon>Actinopterygii</taxon>
        <taxon>Neopterygii</taxon>
        <taxon>Teleostei</taxon>
        <taxon>Ostariophysi</taxon>
        <taxon>Cypriniformes</taxon>
        <taxon>Cyprinidae</taxon>
        <taxon>Cyprininae</taxon>
        <taxon>Sinocyclocheilus</taxon>
    </lineage>
</organism>
<dbReference type="SUPFAM" id="SSF52833">
    <property type="entry name" value="Thioredoxin-like"/>
    <property type="match status" value="4"/>
</dbReference>
<comment type="subcellular location">
    <subcellularLocation>
        <location evidence="2">Endoplasmic reticulum lumen</location>
    </subcellularLocation>
</comment>
<evidence type="ECO:0000313" key="13">
    <source>
        <dbReference type="Ensembl" id="ENSSANP00000064811.1"/>
    </source>
</evidence>
<keyword evidence="6" id="KW-0677">Repeat</keyword>
<dbReference type="CDD" id="cd03073">
    <property type="entry name" value="PDI_b'_ERp72_ERp57"/>
    <property type="match status" value="1"/>
</dbReference>
<name>A0A671Q2U5_9TELE</name>
<feature type="chain" id="PRO_5045901180" description="protein disulfide-isomerase" evidence="11">
    <location>
        <begin position="25"/>
        <end position="455"/>
    </location>
</feature>
<dbReference type="GO" id="GO:0034976">
    <property type="term" value="P:response to endoplasmic reticulum stress"/>
    <property type="evidence" value="ECO:0007669"/>
    <property type="project" value="TreeGrafter"/>
</dbReference>
<evidence type="ECO:0000256" key="4">
    <source>
        <dbReference type="ARBA" id="ARBA00012723"/>
    </source>
</evidence>
<dbReference type="InterPro" id="IPR017937">
    <property type="entry name" value="Thioredoxin_CS"/>
</dbReference>
<dbReference type="PROSITE" id="PS00194">
    <property type="entry name" value="THIOREDOXIN_1"/>
    <property type="match status" value="2"/>
</dbReference>
<dbReference type="GO" id="GO:0042470">
    <property type="term" value="C:melanosome"/>
    <property type="evidence" value="ECO:0007669"/>
    <property type="project" value="UniProtKB-SubCell"/>
</dbReference>
<accession>A0A671Q2U5</accession>
<evidence type="ECO:0000256" key="9">
    <source>
        <dbReference type="ARBA" id="ARBA00023284"/>
    </source>
</evidence>
<protein>
    <recommendedName>
        <fullName evidence="4">protein disulfide-isomerase</fullName>
        <ecNumber evidence="4">5.3.4.1</ecNumber>
    </recommendedName>
</protein>
<dbReference type="Ensembl" id="ENSSANT00000068891.1">
    <property type="protein sequence ID" value="ENSSANP00000064811.1"/>
    <property type="gene ID" value="ENSSANG00000032156.1"/>
</dbReference>
<evidence type="ECO:0000256" key="11">
    <source>
        <dbReference type="SAM" id="SignalP"/>
    </source>
</evidence>
<dbReference type="GO" id="GO:0005788">
    <property type="term" value="C:endoplasmic reticulum lumen"/>
    <property type="evidence" value="ECO:0007669"/>
    <property type="project" value="UniProtKB-SubCell"/>
</dbReference>
<keyword evidence="7" id="KW-1015">Disulfide bond</keyword>
<dbReference type="PANTHER" id="PTHR18929:SF45">
    <property type="entry name" value="PROTEIN DISULFIDE-ISOMERASE"/>
    <property type="match status" value="1"/>
</dbReference>
<dbReference type="InterPro" id="IPR013766">
    <property type="entry name" value="Thioredoxin_domain"/>
</dbReference>
<dbReference type="NCBIfam" id="TIGR01126">
    <property type="entry name" value="pdi_dom"/>
    <property type="match status" value="2"/>
</dbReference>
<dbReference type="PANTHER" id="PTHR18929">
    <property type="entry name" value="PROTEIN DISULFIDE ISOMERASE"/>
    <property type="match status" value="1"/>
</dbReference>
<dbReference type="Gene3D" id="3.40.30.10">
    <property type="entry name" value="Glutaredoxin"/>
    <property type="match status" value="4"/>
</dbReference>
<keyword evidence="5 11" id="KW-0732">Signal</keyword>
<reference evidence="13" key="1">
    <citation type="submission" date="2025-08" db="UniProtKB">
        <authorList>
            <consortium name="Ensembl"/>
        </authorList>
    </citation>
    <scope>IDENTIFICATION</scope>
</reference>
<evidence type="ECO:0000256" key="8">
    <source>
        <dbReference type="ARBA" id="ARBA00023235"/>
    </source>
</evidence>
<dbReference type="Proteomes" id="UP000472260">
    <property type="component" value="Unassembled WGS sequence"/>
</dbReference>
<evidence type="ECO:0000256" key="5">
    <source>
        <dbReference type="ARBA" id="ARBA00022729"/>
    </source>
</evidence>
<sequence length="455" mass="51203">MTRVKMRLPRFIICLVLTVWCAEGSDVLELGDSDFDRSAAMHETLLVEFFAPWCGHCQRLAPEYEAAATKLKGTLPLAKVDCTVNSETCERFGVNGYPTLKIFRNGEEAGSYDGPRIADGIVSYMKKQAGPSSVSLLSEADLDSFVDNYEASVVGFFSGEDSTQLAEFLKVSSALRDSYRFAHSTDVGTGLKYGVDGEFGLCPHLTTENRDILRGSDLLTSYYIVDYLRNLKGTNYWRNRIMKVATQFQDRGLSFAVADRQEFQDELEEEFGLGSSEGGDIPLVTIRTREGHKYSMQEEFTRDGKSLERFLEDYFAKRLKRYVKSEPVPESNDDPVKVVVADTFDEIVNDPEKDVLVEFYAPWCGHCKNLEPVYKELGEKLSGDPNIVIAKMDATANDVPPNYDVQGFPTIYFVPSGQKDQPQRYEGGREVSDFIIFLKKEATNPLILDESRDEL</sequence>
<gene>
    <name evidence="13" type="primary">pdia7</name>
</gene>
<dbReference type="GO" id="GO:0006457">
    <property type="term" value="P:protein folding"/>
    <property type="evidence" value="ECO:0007669"/>
    <property type="project" value="TreeGrafter"/>
</dbReference>
<evidence type="ECO:0000313" key="14">
    <source>
        <dbReference type="Proteomes" id="UP000472260"/>
    </source>
</evidence>
<reference evidence="13" key="2">
    <citation type="submission" date="2025-09" db="UniProtKB">
        <authorList>
            <consortium name="Ensembl"/>
        </authorList>
    </citation>
    <scope>IDENTIFICATION</scope>
</reference>
<dbReference type="Pfam" id="PF00085">
    <property type="entry name" value="Thioredoxin"/>
    <property type="match status" value="2"/>
</dbReference>
<dbReference type="InterPro" id="IPR036249">
    <property type="entry name" value="Thioredoxin-like_sf"/>
</dbReference>
<feature type="domain" description="Thioredoxin" evidence="12">
    <location>
        <begin position="317"/>
        <end position="443"/>
    </location>
</feature>
<dbReference type="PRINTS" id="PR00421">
    <property type="entry name" value="THIOREDOXIN"/>
</dbReference>
<evidence type="ECO:0000259" key="12">
    <source>
        <dbReference type="PROSITE" id="PS51352"/>
    </source>
</evidence>
<dbReference type="EC" id="5.3.4.1" evidence="4"/>